<reference evidence="2" key="1">
    <citation type="submission" date="2021-01" db="EMBL/GenBank/DDBJ databases">
        <authorList>
            <person name="Corre E."/>
            <person name="Pelletier E."/>
            <person name="Niang G."/>
            <person name="Scheremetjew M."/>
            <person name="Finn R."/>
            <person name="Kale V."/>
            <person name="Holt S."/>
            <person name="Cochrane G."/>
            <person name="Meng A."/>
            <person name="Brown T."/>
            <person name="Cohen L."/>
        </authorList>
    </citation>
    <scope>NUCLEOTIDE SEQUENCE</scope>
    <source>
        <strain evidence="2">SAG 11-49</strain>
    </source>
</reference>
<dbReference type="SUPFAM" id="SSF50156">
    <property type="entry name" value="PDZ domain-like"/>
    <property type="match status" value="1"/>
</dbReference>
<dbReference type="EMBL" id="HBFB01012180">
    <property type="protein sequence ID" value="CAD8675446.1"/>
    <property type="molecule type" value="Transcribed_RNA"/>
</dbReference>
<dbReference type="PANTHER" id="PTHR46366">
    <property type="entry name" value="PRO-APOPTOTIC SERINE PROTEASE NMA111"/>
    <property type="match status" value="1"/>
</dbReference>
<proteinExistence type="predicted"/>
<name>A0A7S0WNY3_9CHLO</name>
<dbReference type="InterPro" id="IPR036034">
    <property type="entry name" value="PDZ_sf"/>
</dbReference>
<organism evidence="2">
    <name type="scientific">Chlamydomonas leiostraca</name>
    <dbReference type="NCBI Taxonomy" id="1034604"/>
    <lineage>
        <taxon>Eukaryota</taxon>
        <taxon>Viridiplantae</taxon>
        <taxon>Chlorophyta</taxon>
        <taxon>core chlorophytes</taxon>
        <taxon>Chlorophyceae</taxon>
        <taxon>CS clade</taxon>
        <taxon>Chlamydomonadales</taxon>
        <taxon>Chlamydomonadaceae</taxon>
        <taxon>Chlamydomonas</taxon>
    </lineage>
</organism>
<evidence type="ECO:0000259" key="1">
    <source>
        <dbReference type="Pfam" id="PF12812"/>
    </source>
</evidence>
<dbReference type="PANTHER" id="PTHR46366:SF1">
    <property type="entry name" value="PDZ DOMAIN-CONTAINING PROTEIN C1685.05"/>
    <property type="match status" value="1"/>
</dbReference>
<accession>A0A7S0WNY3</accession>
<protein>
    <recommendedName>
        <fullName evidence="1">PDZ-like domain-containing protein</fullName>
    </recommendedName>
</protein>
<feature type="domain" description="PDZ-like" evidence="1">
    <location>
        <begin position="64"/>
        <end position="139"/>
    </location>
</feature>
<sequence length="192" mass="20952">MAEAAGQEAAVKAEAAAGTSTAAATAAAAAGAEAAEPTVQLTIFRGGQVLDVPLVLGKEDGMGTDRLVHWCGAQLQASHRAVRELGWLPDAHGVYISRWHHGSPSHRYGLYALHWILEVNGTATPDIDTFLNVVRRLKDGDFVRVKVCHLETTQPKVLTLKLDLNYWPTWELRLDAKTCAWTRHLLPQITSQ</sequence>
<dbReference type="InterPro" id="IPR025926">
    <property type="entry name" value="PDZ-like_dom"/>
</dbReference>
<evidence type="ECO:0000313" key="2">
    <source>
        <dbReference type="EMBL" id="CAD8675446.1"/>
    </source>
</evidence>
<dbReference type="Gene3D" id="2.30.42.10">
    <property type="match status" value="1"/>
</dbReference>
<dbReference type="Pfam" id="PF12812">
    <property type="entry name" value="PDZ_1"/>
    <property type="match status" value="1"/>
</dbReference>
<gene>
    <name evidence="2" type="ORF">CLEI1391_LOCUS6900</name>
</gene>
<dbReference type="AlphaFoldDB" id="A0A7S0WNY3"/>